<evidence type="ECO:0000256" key="1">
    <source>
        <dbReference type="RuleBase" id="RU362001"/>
    </source>
</evidence>
<dbReference type="SUPFAM" id="SSF140453">
    <property type="entry name" value="EsxAB dimer-like"/>
    <property type="match status" value="1"/>
</dbReference>
<dbReference type="InterPro" id="IPR036689">
    <property type="entry name" value="ESAT-6-like_sf"/>
</dbReference>
<proteinExistence type="inferred from homology"/>
<comment type="caution">
    <text evidence="3">The sequence shown here is derived from an EMBL/GenBank/DDBJ whole genome shotgun (WGS) entry which is preliminary data.</text>
</comment>
<dbReference type="RefSeq" id="WP_142551072.1">
    <property type="nucleotide sequence ID" value="NZ_VIFX01000005.1"/>
</dbReference>
<dbReference type="AlphaFoldDB" id="A0A544W5U8"/>
<evidence type="ECO:0000313" key="3">
    <source>
        <dbReference type="EMBL" id="TQR87613.1"/>
    </source>
</evidence>
<organism evidence="3 4">
    <name type="scientific">Mycolicibacterium hodleri</name>
    <dbReference type="NCBI Taxonomy" id="49897"/>
    <lineage>
        <taxon>Bacteria</taxon>
        <taxon>Bacillati</taxon>
        <taxon>Actinomycetota</taxon>
        <taxon>Actinomycetes</taxon>
        <taxon>Mycobacteriales</taxon>
        <taxon>Mycobacteriaceae</taxon>
        <taxon>Mycolicibacterium</taxon>
    </lineage>
</organism>
<keyword evidence="2" id="KW-0175">Coiled coil</keyword>
<comment type="similarity">
    <text evidence="1">Belongs to the WXG100 family.</text>
</comment>
<dbReference type="Pfam" id="PF06013">
    <property type="entry name" value="WXG100"/>
    <property type="match status" value="1"/>
</dbReference>
<sequence>MSRVDATGQLVVDFAMMLAAIDHMSKFEADVKEVLSDVDQAMAALRATWHGDASDQQAQAQQQWDTGAEQMNTSLEQLKKIAQAAEKNYSDAVKKNEEMWAQ</sequence>
<feature type="coiled-coil region" evidence="2">
    <location>
        <begin position="68"/>
        <end position="95"/>
    </location>
</feature>
<keyword evidence="4" id="KW-1185">Reference proteome</keyword>
<name>A0A544W5U8_9MYCO</name>
<accession>A0A544W5U8</accession>
<protein>
    <recommendedName>
        <fullName evidence="1">ESAT-6-like protein</fullName>
    </recommendedName>
</protein>
<dbReference type="Gene3D" id="1.10.287.1060">
    <property type="entry name" value="ESAT-6-like"/>
    <property type="match status" value="1"/>
</dbReference>
<dbReference type="NCBIfam" id="TIGR03930">
    <property type="entry name" value="WXG100_ESAT6"/>
    <property type="match status" value="1"/>
</dbReference>
<dbReference type="InterPro" id="IPR010310">
    <property type="entry name" value="T7SS_ESAT-6-like"/>
</dbReference>
<dbReference type="EMBL" id="VIFX01000005">
    <property type="protein sequence ID" value="TQR87613.1"/>
    <property type="molecule type" value="Genomic_DNA"/>
</dbReference>
<reference evidence="3 4" key="1">
    <citation type="submission" date="2018-10" db="EMBL/GenBank/DDBJ databases">
        <title>Draft genome of Mycobacterium hodleri strain B.</title>
        <authorList>
            <person name="Amande T.J."/>
            <person name="Mcgenity T.J."/>
        </authorList>
    </citation>
    <scope>NUCLEOTIDE SEQUENCE [LARGE SCALE GENOMIC DNA]</scope>
    <source>
        <strain evidence="3 4">B</strain>
    </source>
</reference>
<dbReference type="Proteomes" id="UP000315759">
    <property type="component" value="Unassembled WGS sequence"/>
</dbReference>
<evidence type="ECO:0000256" key="2">
    <source>
        <dbReference type="SAM" id="Coils"/>
    </source>
</evidence>
<evidence type="ECO:0000313" key="4">
    <source>
        <dbReference type="Proteomes" id="UP000315759"/>
    </source>
</evidence>
<gene>
    <name evidence="3" type="ORF">D8S82_05285</name>
</gene>